<reference evidence="2" key="2">
    <citation type="journal article" date="2019" name="IMA Fungus">
        <title>Genome sequencing and comparison of five Tilletia species to identify candidate genes for the detection of regulated species infecting wheat.</title>
        <authorList>
            <person name="Nguyen H.D.T."/>
            <person name="Sultana T."/>
            <person name="Kesanakurti P."/>
            <person name="Hambleton S."/>
        </authorList>
    </citation>
    <scope>NUCLEOTIDE SEQUENCE</scope>
    <source>
        <strain evidence="2">DAOMC 238032</strain>
    </source>
</reference>
<accession>A0A8T8SIW1</accession>
<reference evidence="2" key="1">
    <citation type="submission" date="2016-04" db="EMBL/GenBank/DDBJ databases">
        <authorList>
            <person name="Nguyen H.D."/>
            <person name="Kesanakurti P."/>
            <person name="Cullis J."/>
            <person name="Levesque C.A."/>
            <person name="Hambleton S."/>
        </authorList>
    </citation>
    <scope>NUCLEOTIDE SEQUENCE</scope>
    <source>
        <strain evidence="2">DAOMC 238032</strain>
    </source>
</reference>
<feature type="compositionally biased region" description="Polar residues" evidence="1">
    <location>
        <begin position="439"/>
        <end position="450"/>
    </location>
</feature>
<feature type="compositionally biased region" description="Polar residues" evidence="1">
    <location>
        <begin position="118"/>
        <end position="135"/>
    </location>
</feature>
<evidence type="ECO:0000313" key="2">
    <source>
        <dbReference type="EMBL" id="KAE8240951.1"/>
    </source>
</evidence>
<name>A0A8T8SIW1_9BASI</name>
<feature type="region of interest" description="Disordered" evidence="1">
    <location>
        <begin position="102"/>
        <end position="154"/>
    </location>
</feature>
<organism evidence="2 3">
    <name type="scientific">Tilletia caries</name>
    <name type="common">wheat bunt fungus</name>
    <dbReference type="NCBI Taxonomy" id="13290"/>
    <lineage>
        <taxon>Eukaryota</taxon>
        <taxon>Fungi</taxon>
        <taxon>Dikarya</taxon>
        <taxon>Basidiomycota</taxon>
        <taxon>Ustilaginomycotina</taxon>
        <taxon>Exobasidiomycetes</taxon>
        <taxon>Tilletiales</taxon>
        <taxon>Tilletiaceae</taxon>
        <taxon>Tilletia</taxon>
    </lineage>
</organism>
<protein>
    <recommendedName>
        <fullName evidence="4">Retrotransposon gag domain-containing protein</fullName>
    </recommendedName>
</protein>
<sequence length="450" mass="49917">MSTSWGLANPHTAEYSAHTPSPSRSRIPIRVRAGRGSDRRLAAPPPDLSLAVADEDGFDHKHGRRQQRELYLAQLMRDAVHESQAGISKILAQLQADITGLRQDTQELQPREPAATRRWSSTRSTAFAPSPTLLTSRPRAEEGPATPFRPRRSDAASNLMLGAESVTRLSVSPARTAPRLSTRQCDDNTVERGDAKATLAELDIEYNGRHQQFEFHRPKSKDIGVFDPDKVNVFNWWRGLAQFYEFSKHTEDEVMAAMPGCFGGAARTWFSNLAPPPRSLLELRAKVFKAYSRPESHISELLEEKKFIPAVGTLADYLDDKYSLVTELHTARAVSRGMLDADPRCLDAVMTTTTVRDAIEQAHRGLPAYWQTILDACARTAEDWADYRSSMLANENRTRQAVLEMASMVGLAYHSAPVSPPPLPEPGSYTGDVLGDQHVSPQSVQDDYAA</sequence>
<feature type="region of interest" description="Disordered" evidence="1">
    <location>
        <begin position="1"/>
        <end position="48"/>
    </location>
</feature>
<dbReference type="AlphaFoldDB" id="A0A8T8SIW1"/>
<evidence type="ECO:0000313" key="3">
    <source>
        <dbReference type="Proteomes" id="UP000077671"/>
    </source>
</evidence>
<evidence type="ECO:0008006" key="4">
    <source>
        <dbReference type="Google" id="ProtNLM"/>
    </source>
</evidence>
<proteinExistence type="predicted"/>
<dbReference type="EMBL" id="LWDD02002374">
    <property type="protein sequence ID" value="KAE8240951.1"/>
    <property type="molecule type" value="Genomic_DNA"/>
</dbReference>
<dbReference type="Proteomes" id="UP000077671">
    <property type="component" value="Unassembled WGS sequence"/>
</dbReference>
<feature type="region of interest" description="Disordered" evidence="1">
    <location>
        <begin position="417"/>
        <end position="450"/>
    </location>
</feature>
<comment type="caution">
    <text evidence="2">The sequence shown here is derived from an EMBL/GenBank/DDBJ whole genome shotgun (WGS) entry which is preliminary data.</text>
</comment>
<gene>
    <name evidence="2" type="ORF">A4X03_0g8254</name>
</gene>
<evidence type="ECO:0000256" key="1">
    <source>
        <dbReference type="SAM" id="MobiDB-lite"/>
    </source>
</evidence>